<dbReference type="PANTHER" id="PTHR42693:SF33">
    <property type="entry name" value="ARYLSULFATASE"/>
    <property type="match status" value="1"/>
</dbReference>
<gene>
    <name evidence="3" type="ORF">N7460_008702</name>
</gene>
<dbReference type="Pfam" id="PF00884">
    <property type="entry name" value="Sulfatase"/>
    <property type="match status" value="1"/>
</dbReference>
<reference evidence="3" key="2">
    <citation type="submission" date="2023-01" db="EMBL/GenBank/DDBJ databases">
        <authorList>
            <person name="Petersen C."/>
        </authorList>
    </citation>
    <scope>NUCLEOTIDE SEQUENCE</scope>
    <source>
        <strain evidence="3">IBT 15450</strain>
    </source>
</reference>
<dbReference type="SUPFAM" id="SSF53649">
    <property type="entry name" value="Alkaline phosphatase-like"/>
    <property type="match status" value="1"/>
</dbReference>
<evidence type="ECO:0000259" key="2">
    <source>
        <dbReference type="Pfam" id="PF00884"/>
    </source>
</evidence>
<evidence type="ECO:0000313" key="4">
    <source>
        <dbReference type="Proteomes" id="UP001219568"/>
    </source>
</evidence>
<organism evidence="3 4">
    <name type="scientific">Penicillium canescens</name>
    <dbReference type="NCBI Taxonomy" id="5083"/>
    <lineage>
        <taxon>Eukaryota</taxon>
        <taxon>Fungi</taxon>
        <taxon>Dikarya</taxon>
        <taxon>Ascomycota</taxon>
        <taxon>Pezizomycotina</taxon>
        <taxon>Eurotiomycetes</taxon>
        <taxon>Eurotiomycetidae</taxon>
        <taxon>Eurotiales</taxon>
        <taxon>Aspergillaceae</taxon>
        <taxon>Penicillium</taxon>
    </lineage>
</organism>
<evidence type="ECO:0000313" key="3">
    <source>
        <dbReference type="EMBL" id="KAJ6034527.1"/>
    </source>
</evidence>
<dbReference type="EMBL" id="JAQJZL010000010">
    <property type="protein sequence ID" value="KAJ6034527.1"/>
    <property type="molecule type" value="Genomic_DNA"/>
</dbReference>
<keyword evidence="4" id="KW-1185">Reference proteome</keyword>
<proteinExistence type="inferred from homology"/>
<dbReference type="PANTHER" id="PTHR42693">
    <property type="entry name" value="ARYLSULFATASE FAMILY MEMBER"/>
    <property type="match status" value="1"/>
</dbReference>
<dbReference type="Gene3D" id="3.40.720.10">
    <property type="entry name" value="Alkaline Phosphatase, subunit A"/>
    <property type="match status" value="1"/>
</dbReference>
<name>A0AAD6I688_PENCN</name>
<dbReference type="Proteomes" id="UP001219568">
    <property type="component" value="Unassembled WGS sequence"/>
</dbReference>
<dbReference type="InterPro" id="IPR017850">
    <property type="entry name" value="Alkaline_phosphatase_core_sf"/>
</dbReference>
<dbReference type="InterPro" id="IPR000917">
    <property type="entry name" value="Sulfatase_N"/>
</dbReference>
<accession>A0AAD6I688</accession>
<feature type="domain" description="Sulfatase N-terminal" evidence="2">
    <location>
        <begin position="5"/>
        <end position="123"/>
    </location>
</feature>
<comment type="similarity">
    <text evidence="1">Belongs to the sulfatase family.</text>
</comment>
<sequence length="193" mass="21102">MEIFAAMVELVDVTVGRTRDYLASTGEWNDTFVLFMSDNGAEGQLLEAIPILAGATLEDVIKKYCDNSLEDLGNHNSVVWYGPQWASAATAPNRGAKSCTTEDGSITNTLTTVMDILPKALDLPGLNTLGTNFEAETLHRSKANQTDIIGWEQFGIAAVRVGHWKALYLAPLPAEPENENSTVFRFLFSLISF</sequence>
<protein>
    <submittedName>
        <fullName evidence="3">Realted to arylsulfatase</fullName>
    </submittedName>
</protein>
<evidence type="ECO:0000256" key="1">
    <source>
        <dbReference type="ARBA" id="ARBA00008779"/>
    </source>
</evidence>
<reference evidence="3" key="1">
    <citation type="journal article" date="2023" name="IMA Fungus">
        <title>Comparative genomic study of the Penicillium genus elucidates a diverse pangenome and 15 lateral gene transfer events.</title>
        <authorList>
            <person name="Petersen C."/>
            <person name="Sorensen T."/>
            <person name="Nielsen M.R."/>
            <person name="Sondergaard T.E."/>
            <person name="Sorensen J.L."/>
            <person name="Fitzpatrick D.A."/>
            <person name="Frisvad J.C."/>
            <person name="Nielsen K.L."/>
        </authorList>
    </citation>
    <scope>NUCLEOTIDE SEQUENCE</scope>
    <source>
        <strain evidence="3">IBT 15450</strain>
    </source>
</reference>
<dbReference type="GO" id="GO:0004065">
    <property type="term" value="F:arylsulfatase activity"/>
    <property type="evidence" value="ECO:0007669"/>
    <property type="project" value="TreeGrafter"/>
</dbReference>
<dbReference type="AlphaFoldDB" id="A0AAD6I688"/>
<dbReference type="InterPro" id="IPR050738">
    <property type="entry name" value="Sulfatase"/>
</dbReference>
<comment type="caution">
    <text evidence="3">The sequence shown here is derived from an EMBL/GenBank/DDBJ whole genome shotgun (WGS) entry which is preliminary data.</text>
</comment>